<name>A0A6A5K876_9PLEO</name>
<dbReference type="Pfam" id="PF01822">
    <property type="entry name" value="WSC"/>
    <property type="match status" value="2"/>
</dbReference>
<evidence type="ECO:0000313" key="10">
    <source>
        <dbReference type="Proteomes" id="UP000800040"/>
    </source>
</evidence>
<keyword evidence="2" id="KW-0812">Transmembrane</keyword>
<gene>
    <name evidence="9" type="ORF">BDW02DRAFT_423912</name>
</gene>
<dbReference type="AlphaFoldDB" id="A0A6A5K876"/>
<keyword evidence="4" id="KW-1133">Transmembrane helix</keyword>
<feature type="chain" id="PRO_5025498208" description="WSC domain-containing protein" evidence="7">
    <location>
        <begin position="21"/>
        <end position="511"/>
    </location>
</feature>
<dbReference type="PROSITE" id="PS51212">
    <property type="entry name" value="WSC"/>
    <property type="match status" value="3"/>
</dbReference>
<protein>
    <recommendedName>
        <fullName evidence="8">WSC domain-containing protein</fullName>
    </recommendedName>
</protein>
<comment type="subcellular location">
    <subcellularLocation>
        <location evidence="1">Membrane</location>
        <topology evidence="1">Single-pass membrane protein</topology>
    </subcellularLocation>
</comment>
<dbReference type="SMART" id="SM00321">
    <property type="entry name" value="WSC"/>
    <property type="match status" value="3"/>
</dbReference>
<dbReference type="EMBL" id="ML975337">
    <property type="protein sequence ID" value="KAF1832500.1"/>
    <property type="molecule type" value="Genomic_DNA"/>
</dbReference>
<keyword evidence="5" id="KW-0472">Membrane</keyword>
<feature type="domain" description="WSC" evidence="8">
    <location>
        <begin position="128"/>
        <end position="219"/>
    </location>
</feature>
<evidence type="ECO:0000256" key="6">
    <source>
        <dbReference type="ARBA" id="ARBA00023180"/>
    </source>
</evidence>
<dbReference type="GO" id="GO:0005886">
    <property type="term" value="C:plasma membrane"/>
    <property type="evidence" value="ECO:0007669"/>
    <property type="project" value="TreeGrafter"/>
</dbReference>
<evidence type="ECO:0000256" key="4">
    <source>
        <dbReference type="ARBA" id="ARBA00022989"/>
    </source>
</evidence>
<keyword evidence="3 7" id="KW-0732">Signal</keyword>
<accession>A0A6A5K876</accession>
<dbReference type="PANTHER" id="PTHR24269:SF16">
    <property type="entry name" value="PROTEIN SLG1"/>
    <property type="match status" value="1"/>
</dbReference>
<feature type="domain" description="WSC" evidence="8">
    <location>
        <begin position="235"/>
        <end position="332"/>
    </location>
</feature>
<sequence>MRRGCKRLIATSVFLGTVAGRKNALQPRRPQFLPLASTIPLSNTVNIIDSTVDSTVDTVVDTVDTIVDTVDTTIDTTVDIVVDVSVEGVADVLTPASQSLLTDAPITVLDGLLDAILYPHPRDPLYPGWQYYGCFNAITYISTRTPKSTSPANGMSPSICISLCVADGLEVAAVINDQCYCSNDTPTFDHGSDQCTTPCPLNPKQLCGGTQTMSVFRRAITAIPGPLPAIPEPTGWRYSGCFFGDAWIASAPYSVAGTLGSEMNAETCTTTCATGDLGIEYTYSALYVDTCYCSNSALSTLLAGIGQCTQPCVGVPTEACGGLSNYAPYLDSPGSLMITLYTTAPPPPSTTPLLPGTQGPLDWIYYGCYYGALYLLDTILGGIQVSALLDATSPSISGERCVELCLAADTNPILNFALTLGATCFCNVEAPPEALLALDQSLCNEPCYGNPDERCGGDDPTAQLSLGTSLVNIFGRQVEVSGFLVCCRLFVCSKLCSVLSLVLLLGFGQVL</sequence>
<evidence type="ECO:0000313" key="9">
    <source>
        <dbReference type="EMBL" id="KAF1832500.1"/>
    </source>
</evidence>
<dbReference type="InterPro" id="IPR051836">
    <property type="entry name" value="Kremen_rcpt"/>
</dbReference>
<reference evidence="9" key="1">
    <citation type="submission" date="2020-01" db="EMBL/GenBank/DDBJ databases">
        <authorList>
            <consortium name="DOE Joint Genome Institute"/>
            <person name="Haridas S."/>
            <person name="Albert R."/>
            <person name="Binder M."/>
            <person name="Bloem J."/>
            <person name="Labutti K."/>
            <person name="Salamov A."/>
            <person name="Andreopoulos B."/>
            <person name="Baker S.E."/>
            <person name="Barry K."/>
            <person name="Bills G."/>
            <person name="Bluhm B.H."/>
            <person name="Cannon C."/>
            <person name="Castanera R."/>
            <person name="Culley D.E."/>
            <person name="Daum C."/>
            <person name="Ezra D."/>
            <person name="Gonzalez J.B."/>
            <person name="Henrissat B."/>
            <person name="Kuo A."/>
            <person name="Liang C."/>
            <person name="Lipzen A."/>
            <person name="Lutzoni F."/>
            <person name="Magnuson J."/>
            <person name="Mondo S."/>
            <person name="Nolan M."/>
            <person name="Ohm R."/>
            <person name="Pangilinan J."/>
            <person name="Park H.-J."/>
            <person name="Ramirez L."/>
            <person name="Alfaro M."/>
            <person name="Sun H."/>
            <person name="Tritt A."/>
            <person name="Yoshinaga Y."/>
            <person name="Zwiers L.-H."/>
            <person name="Turgeon B.G."/>
            <person name="Goodwin S.B."/>
            <person name="Spatafora J.W."/>
            <person name="Crous P.W."/>
            <person name="Grigoriev I.V."/>
        </authorList>
    </citation>
    <scope>NUCLEOTIDE SEQUENCE</scope>
    <source>
        <strain evidence="9">P77</strain>
    </source>
</reference>
<proteinExistence type="predicted"/>
<dbReference type="Proteomes" id="UP000800040">
    <property type="component" value="Unassembled WGS sequence"/>
</dbReference>
<evidence type="ECO:0000256" key="3">
    <source>
        <dbReference type="ARBA" id="ARBA00022729"/>
    </source>
</evidence>
<keyword evidence="6" id="KW-0325">Glycoprotein</keyword>
<feature type="signal peptide" evidence="7">
    <location>
        <begin position="1"/>
        <end position="20"/>
    </location>
</feature>
<feature type="domain" description="WSC" evidence="8">
    <location>
        <begin position="362"/>
        <end position="467"/>
    </location>
</feature>
<evidence type="ECO:0000256" key="2">
    <source>
        <dbReference type="ARBA" id="ARBA00022692"/>
    </source>
</evidence>
<evidence type="ECO:0000256" key="5">
    <source>
        <dbReference type="ARBA" id="ARBA00023136"/>
    </source>
</evidence>
<evidence type="ECO:0000259" key="8">
    <source>
        <dbReference type="PROSITE" id="PS51212"/>
    </source>
</evidence>
<keyword evidence="10" id="KW-1185">Reference proteome</keyword>
<dbReference type="PANTHER" id="PTHR24269">
    <property type="entry name" value="KREMEN PROTEIN"/>
    <property type="match status" value="1"/>
</dbReference>
<dbReference type="OrthoDB" id="5985073at2759"/>
<evidence type="ECO:0000256" key="7">
    <source>
        <dbReference type="SAM" id="SignalP"/>
    </source>
</evidence>
<organism evidence="9 10">
    <name type="scientific">Decorospora gaudefroyi</name>
    <dbReference type="NCBI Taxonomy" id="184978"/>
    <lineage>
        <taxon>Eukaryota</taxon>
        <taxon>Fungi</taxon>
        <taxon>Dikarya</taxon>
        <taxon>Ascomycota</taxon>
        <taxon>Pezizomycotina</taxon>
        <taxon>Dothideomycetes</taxon>
        <taxon>Pleosporomycetidae</taxon>
        <taxon>Pleosporales</taxon>
        <taxon>Pleosporineae</taxon>
        <taxon>Pleosporaceae</taxon>
        <taxon>Decorospora</taxon>
    </lineage>
</organism>
<dbReference type="InterPro" id="IPR002889">
    <property type="entry name" value="WSC_carb-bd"/>
</dbReference>
<evidence type="ECO:0000256" key="1">
    <source>
        <dbReference type="ARBA" id="ARBA00004167"/>
    </source>
</evidence>